<dbReference type="InParanoid" id="A0A3N4LJA4"/>
<proteinExistence type="predicted"/>
<evidence type="ECO:0000256" key="1">
    <source>
        <dbReference type="SAM" id="MobiDB-lite"/>
    </source>
</evidence>
<accession>A0A3N4LJA4</accession>
<dbReference type="EMBL" id="ML121548">
    <property type="protein sequence ID" value="RPB22997.1"/>
    <property type="molecule type" value="Genomic_DNA"/>
</dbReference>
<reference evidence="2 3" key="1">
    <citation type="journal article" date="2018" name="Nat. Ecol. Evol.">
        <title>Pezizomycetes genomes reveal the molecular basis of ectomycorrhizal truffle lifestyle.</title>
        <authorList>
            <person name="Murat C."/>
            <person name="Payen T."/>
            <person name="Noel B."/>
            <person name="Kuo A."/>
            <person name="Morin E."/>
            <person name="Chen J."/>
            <person name="Kohler A."/>
            <person name="Krizsan K."/>
            <person name="Balestrini R."/>
            <person name="Da Silva C."/>
            <person name="Montanini B."/>
            <person name="Hainaut M."/>
            <person name="Levati E."/>
            <person name="Barry K.W."/>
            <person name="Belfiori B."/>
            <person name="Cichocki N."/>
            <person name="Clum A."/>
            <person name="Dockter R.B."/>
            <person name="Fauchery L."/>
            <person name="Guy J."/>
            <person name="Iotti M."/>
            <person name="Le Tacon F."/>
            <person name="Lindquist E.A."/>
            <person name="Lipzen A."/>
            <person name="Malagnac F."/>
            <person name="Mello A."/>
            <person name="Molinier V."/>
            <person name="Miyauchi S."/>
            <person name="Poulain J."/>
            <person name="Riccioni C."/>
            <person name="Rubini A."/>
            <person name="Sitrit Y."/>
            <person name="Splivallo R."/>
            <person name="Traeger S."/>
            <person name="Wang M."/>
            <person name="Zifcakova L."/>
            <person name="Wipf D."/>
            <person name="Zambonelli A."/>
            <person name="Paolocci F."/>
            <person name="Nowrousian M."/>
            <person name="Ottonello S."/>
            <person name="Baldrian P."/>
            <person name="Spatafora J.W."/>
            <person name="Henrissat B."/>
            <person name="Nagy L.G."/>
            <person name="Aury J.M."/>
            <person name="Wincker P."/>
            <person name="Grigoriev I.V."/>
            <person name="Bonfante P."/>
            <person name="Martin F.M."/>
        </authorList>
    </citation>
    <scope>NUCLEOTIDE SEQUENCE [LARGE SCALE GENOMIC DNA]</scope>
    <source>
        <strain evidence="2 3">ATCC MYA-4762</strain>
    </source>
</reference>
<evidence type="ECO:0000313" key="3">
    <source>
        <dbReference type="Proteomes" id="UP000267821"/>
    </source>
</evidence>
<keyword evidence="3" id="KW-1185">Reference proteome</keyword>
<dbReference type="OrthoDB" id="543156at2759"/>
<evidence type="ECO:0000313" key="2">
    <source>
        <dbReference type="EMBL" id="RPB22997.1"/>
    </source>
</evidence>
<dbReference type="AlphaFoldDB" id="A0A3N4LJA4"/>
<name>A0A3N4LJA4_9PEZI</name>
<feature type="region of interest" description="Disordered" evidence="1">
    <location>
        <begin position="1"/>
        <end position="27"/>
    </location>
</feature>
<protein>
    <submittedName>
        <fullName evidence="2">Uncharacterized protein</fullName>
    </submittedName>
</protein>
<gene>
    <name evidence="2" type="ORF">L211DRAFT_838932</name>
</gene>
<dbReference type="Proteomes" id="UP000267821">
    <property type="component" value="Unassembled WGS sequence"/>
</dbReference>
<organism evidence="2 3">
    <name type="scientific">Terfezia boudieri ATCC MYA-4762</name>
    <dbReference type="NCBI Taxonomy" id="1051890"/>
    <lineage>
        <taxon>Eukaryota</taxon>
        <taxon>Fungi</taxon>
        <taxon>Dikarya</taxon>
        <taxon>Ascomycota</taxon>
        <taxon>Pezizomycotina</taxon>
        <taxon>Pezizomycetes</taxon>
        <taxon>Pezizales</taxon>
        <taxon>Pezizaceae</taxon>
        <taxon>Terfezia</taxon>
    </lineage>
</organism>
<sequence length="104" mass="11279">MGEYYRTFSEGVAAHTGEQPQSKGGNKGEVEYTADIIKKVLDDPVNQYKGGPLGSGSFTHTDPTYHYISARYPGDAKDLAIGIAKEIRVARQRFVDEIVAGSIA</sequence>